<organism evidence="1 2">
    <name type="scientific">Phytophthora infestans</name>
    <name type="common">Potato late blight agent</name>
    <name type="synonym">Botrytis infestans</name>
    <dbReference type="NCBI Taxonomy" id="4787"/>
    <lineage>
        <taxon>Eukaryota</taxon>
        <taxon>Sar</taxon>
        <taxon>Stramenopiles</taxon>
        <taxon>Oomycota</taxon>
        <taxon>Peronosporomycetes</taxon>
        <taxon>Peronosporales</taxon>
        <taxon>Peronosporaceae</taxon>
        <taxon>Phytophthora</taxon>
    </lineage>
</organism>
<name>A0A8S9USL4_PHYIN</name>
<dbReference type="EMBL" id="JAACNO010001010">
    <property type="protein sequence ID" value="KAF4143453.1"/>
    <property type="molecule type" value="Genomic_DNA"/>
</dbReference>
<protein>
    <submittedName>
        <fullName evidence="1">Uncharacterized protein</fullName>
    </submittedName>
</protein>
<reference evidence="1" key="1">
    <citation type="submission" date="2020-03" db="EMBL/GenBank/DDBJ databases">
        <title>Hybrid Assembly of Korean Phytophthora infestans isolates.</title>
        <authorList>
            <person name="Prokchorchik M."/>
            <person name="Lee Y."/>
            <person name="Seo J."/>
            <person name="Cho J.-H."/>
            <person name="Park Y.-E."/>
            <person name="Jang D.-C."/>
            <person name="Im J.-S."/>
            <person name="Choi J.-G."/>
            <person name="Park H.-J."/>
            <person name="Lee G.-B."/>
            <person name="Lee Y.-G."/>
            <person name="Hong S.-Y."/>
            <person name="Cho K."/>
            <person name="Sohn K.H."/>
        </authorList>
    </citation>
    <scope>NUCLEOTIDE SEQUENCE</scope>
    <source>
        <strain evidence="1">KR_2_A2</strain>
    </source>
</reference>
<gene>
    <name evidence="1" type="ORF">GN958_ATG07358</name>
</gene>
<sequence>MSPYGLVRG</sequence>
<evidence type="ECO:0000313" key="2">
    <source>
        <dbReference type="Proteomes" id="UP000704712"/>
    </source>
</evidence>
<accession>A0A8S9USL4</accession>
<evidence type="ECO:0000313" key="1">
    <source>
        <dbReference type="EMBL" id="KAF4143453.1"/>
    </source>
</evidence>
<proteinExistence type="predicted"/>
<comment type="caution">
    <text evidence="1">The sequence shown here is derived from an EMBL/GenBank/DDBJ whole genome shotgun (WGS) entry which is preliminary data.</text>
</comment>
<dbReference type="Proteomes" id="UP000704712">
    <property type="component" value="Unassembled WGS sequence"/>
</dbReference>